<dbReference type="PANTHER" id="PTHR10622:SF12">
    <property type="entry name" value="HET DOMAIN-CONTAINING PROTEIN"/>
    <property type="match status" value="1"/>
</dbReference>
<keyword evidence="5" id="KW-1185">Reference proteome</keyword>
<dbReference type="InterPro" id="IPR058525">
    <property type="entry name" value="DUF8212"/>
</dbReference>
<feature type="compositionally biased region" description="Polar residues" evidence="1">
    <location>
        <begin position="720"/>
        <end position="739"/>
    </location>
</feature>
<dbReference type="Pfam" id="PF06985">
    <property type="entry name" value="HET"/>
    <property type="match status" value="1"/>
</dbReference>
<feature type="domain" description="Heterokaryon incompatibility" evidence="2">
    <location>
        <begin position="22"/>
        <end position="156"/>
    </location>
</feature>
<dbReference type="Proteomes" id="UP000613401">
    <property type="component" value="Unassembled WGS sequence"/>
</dbReference>
<protein>
    <submittedName>
        <fullName evidence="4">Vegetative incompatibility protein HET-E-1</fullName>
    </submittedName>
</protein>
<dbReference type="EMBL" id="WVTB01000067">
    <property type="protein sequence ID" value="KAF3801424.1"/>
    <property type="molecule type" value="Genomic_DNA"/>
</dbReference>
<dbReference type="PANTHER" id="PTHR10622">
    <property type="entry name" value="HET DOMAIN-CONTAINING PROTEIN"/>
    <property type="match status" value="1"/>
</dbReference>
<evidence type="ECO:0000313" key="5">
    <source>
        <dbReference type="Proteomes" id="UP000613401"/>
    </source>
</evidence>
<feature type="domain" description="DUF8212" evidence="3">
    <location>
        <begin position="244"/>
        <end position="270"/>
    </location>
</feature>
<feature type="region of interest" description="Disordered" evidence="1">
    <location>
        <begin position="594"/>
        <end position="739"/>
    </location>
</feature>
<dbReference type="AlphaFoldDB" id="A0A8H4FHR1"/>
<proteinExistence type="predicted"/>
<comment type="caution">
    <text evidence="4">The sequence shown here is derived from an EMBL/GenBank/DDBJ whole genome shotgun (WGS) entry which is preliminary data.</text>
</comment>
<feature type="compositionally biased region" description="Acidic residues" evidence="1">
    <location>
        <begin position="601"/>
        <end position="627"/>
    </location>
</feature>
<organism evidence="4 5">
    <name type="scientific">Colletotrichum gloeosporioides</name>
    <name type="common">Anthracnose fungus</name>
    <name type="synonym">Glomerella cingulata</name>
    <dbReference type="NCBI Taxonomy" id="474922"/>
    <lineage>
        <taxon>Eukaryota</taxon>
        <taxon>Fungi</taxon>
        <taxon>Dikarya</taxon>
        <taxon>Ascomycota</taxon>
        <taxon>Pezizomycotina</taxon>
        <taxon>Sordariomycetes</taxon>
        <taxon>Hypocreomycetidae</taxon>
        <taxon>Glomerellales</taxon>
        <taxon>Glomerellaceae</taxon>
        <taxon>Colletotrichum</taxon>
        <taxon>Colletotrichum gloeosporioides species complex</taxon>
    </lineage>
</organism>
<sequence>MLLLNTTTLHLEDFPDPSAVKYAILSHTWGKDEVSYKDLKDFPRAKRQAGFAKIVRTCELALVKHKLHYAWVDTCCINKASSAELSEAINSMFSWYRHATVCFVWLEDLAPVQQAAELSLLPENPSYPTSGYDGKLYDISEMGSCKWFKRGWTLQELIAPRRVEFYDASWEFRFKKRERTTELSLITGIDEEVLKKRRSLKDVLVGVKMSWAADRRTSRLEDLAYCLLGIFGINMPMLYGEGHNAFKRLQEHIVSQHRDESLFAWQSCNPPDQDYRGVFARSPEEFKVCSRLRKGGHFMFSTPGFSMTNKGVKFTTEALKVDNDAYFVMRLGIQCDNCEDRHDVHICLLRTTKGHVRVSPHECWRPPAGGGLSPRTKIYCCKDVTLHESRALERLALSPLRVSLDIDQRNLLSVQQYPSLAWDPNCSGFCGDALAGDFSGVIIVYTNVVDVLTLTLLVHKLKHEDDPDVELYAAPQHSESPWKVIEGCSPSELYKGARLDDEKLLEDYKEAKLSRAYQPRRMVKLERSWTPERPPMTATFEAKVEGLHVIVSLVVTSGSGLPVVQAYPAVQAVPIIQGYSQFLQSYGFPFQDPNVFQCPPEFDDTENDGEQDDGDDWDDTEVPDEDGLVNLSITPAPSYPHLETPPSTQKGPTADPRFTPAIPTSSRQSAYNTPKPERQESSTVYGYNSPSRASVATPIDTPKRVNSDGTAPHRVRDSPRMSSKQDQINRTYTAEYTVP</sequence>
<feature type="compositionally biased region" description="Polar residues" evidence="1">
    <location>
        <begin position="681"/>
        <end position="694"/>
    </location>
</feature>
<evidence type="ECO:0000259" key="2">
    <source>
        <dbReference type="Pfam" id="PF06985"/>
    </source>
</evidence>
<reference evidence="4" key="2">
    <citation type="submission" date="2020-03" db="EMBL/GenBank/DDBJ databases">
        <authorList>
            <person name="Fu F.-F."/>
            <person name="Chen J."/>
        </authorList>
    </citation>
    <scope>NUCLEOTIDE SEQUENCE</scope>
    <source>
        <strain evidence="4">Lc1</strain>
    </source>
</reference>
<dbReference type="InterPro" id="IPR010730">
    <property type="entry name" value="HET"/>
</dbReference>
<dbReference type="Pfam" id="PF26640">
    <property type="entry name" value="DUF8212"/>
    <property type="match status" value="1"/>
</dbReference>
<evidence type="ECO:0000259" key="3">
    <source>
        <dbReference type="Pfam" id="PF26640"/>
    </source>
</evidence>
<dbReference type="RefSeq" id="XP_045260583.1">
    <property type="nucleotide sequence ID" value="XM_045405602.1"/>
</dbReference>
<name>A0A8H4FHR1_COLGL</name>
<feature type="compositionally biased region" description="Polar residues" evidence="1">
    <location>
        <begin position="662"/>
        <end position="672"/>
    </location>
</feature>
<gene>
    <name evidence="4" type="ORF">GCG54_00005580</name>
</gene>
<dbReference type="GeneID" id="69012731"/>
<evidence type="ECO:0000256" key="1">
    <source>
        <dbReference type="SAM" id="MobiDB-lite"/>
    </source>
</evidence>
<reference evidence="4" key="1">
    <citation type="journal article" date="2020" name="Phytopathology">
        <title>Genome sequence and comparative analysis of Colletotrichum gloeosporioides isolated from Liriodendron leaves.</title>
        <authorList>
            <person name="Fu F.F."/>
            <person name="Hao Z."/>
            <person name="Wang P."/>
            <person name="Lu Y."/>
            <person name="Xue L.J."/>
            <person name="Wei G."/>
            <person name="Tian Y."/>
            <person name="Baishi H."/>
            <person name="Xu H."/>
            <person name="Shi J."/>
            <person name="Cheng T."/>
            <person name="Wang G."/>
            <person name="Yi Y."/>
            <person name="Chen J."/>
        </authorList>
    </citation>
    <scope>NUCLEOTIDE SEQUENCE</scope>
    <source>
        <strain evidence="4">Lc1</strain>
    </source>
</reference>
<accession>A0A8H4FHR1</accession>
<evidence type="ECO:0000313" key="4">
    <source>
        <dbReference type="EMBL" id="KAF3801424.1"/>
    </source>
</evidence>